<keyword evidence="2 12" id="KW-0963">Cytoplasm</keyword>
<dbReference type="GO" id="GO:0005524">
    <property type="term" value="F:ATP binding"/>
    <property type="evidence" value="ECO:0007669"/>
    <property type="project" value="UniProtKB-UniRule"/>
</dbReference>
<dbReference type="InterPro" id="IPR003593">
    <property type="entry name" value="AAA+_ATPase"/>
</dbReference>
<evidence type="ECO:0000256" key="6">
    <source>
        <dbReference type="ARBA" id="ARBA00022801"/>
    </source>
</evidence>
<keyword evidence="5 12" id="KW-0227">DNA damage</keyword>
<dbReference type="EC" id="3.6.1.-" evidence="12"/>
<dbReference type="InterPro" id="IPR032781">
    <property type="entry name" value="ABC_tran_Xtn"/>
</dbReference>
<dbReference type="HAMAP" id="MF_00848">
    <property type="entry name" value="Uup"/>
    <property type="match status" value="1"/>
</dbReference>
<feature type="domain" description="ABC transporter" evidence="14">
    <location>
        <begin position="310"/>
        <end position="534"/>
    </location>
</feature>
<keyword evidence="6 12" id="KW-0378">Hydrolase</keyword>
<comment type="caution">
    <text evidence="15">The sequence shown here is derived from an EMBL/GenBank/DDBJ whole genome shotgun (WGS) entry which is preliminary data.</text>
</comment>
<organism evidence="15 16">
    <name type="scientific">Pseudaquabacterium pictum</name>
    <dbReference type="NCBI Taxonomy" id="2315236"/>
    <lineage>
        <taxon>Bacteria</taxon>
        <taxon>Pseudomonadati</taxon>
        <taxon>Pseudomonadota</taxon>
        <taxon>Betaproteobacteria</taxon>
        <taxon>Burkholderiales</taxon>
        <taxon>Sphaerotilaceae</taxon>
        <taxon>Pseudaquabacterium</taxon>
    </lineage>
</organism>
<dbReference type="Pfam" id="PF00005">
    <property type="entry name" value="ABC_tran"/>
    <property type="match status" value="2"/>
</dbReference>
<dbReference type="InterPro" id="IPR051309">
    <property type="entry name" value="ABCF_ATPase"/>
</dbReference>
<dbReference type="GO" id="GO:0003677">
    <property type="term" value="F:DNA binding"/>
    <property type="evidence" value="ECO:0007669"/>
    <property type="project" value="UniProtKB-UniRule"/>
</dbReference>
<dbReference type="RefSeq" id="WP_137734979.1">
    <property type="nucleotide sequence ID" value="NZ_BJCL01000015.1"/>
</dbReference>
<evidence type="ECO:0000256" key="7">
    <source>
        <dbReference type="ARBA" id="ARBA00022840"/>
    </source>
</evidence>
<dbReference type="SMART" id="SM00382">
    <property type="entry name" value="AAA"/>
    <property type="match status" value="2"/>
</dbReference>
<evidence type="ECO:0000313" key="16">
    <source>
        <dbReference type="Proteomes" id="UP000301751"/>
    </source>
</evidence>
<evidence type="ECO:0000256" key="12">
    <source>
        <dbReference type="HAMAP-Rule" id="MF_00848"/>
    </source>
</evidence>
<dbReference type="InterPro" id="IPR032524">
    <property type="entry name" value="ABC_tran_C"/>
</dbReference>
<dbReference type="Gene3D" id="1.10.287.380">
    <property type="entry name" value="Valyl-tRNA synthetase, C-terminal domain"/>
    <property type="match status" value="1"/>
</dbReference>
<dbReference type="OrthoDB" id="9762051at2"/>
<dbReference type="Pfam" id="PF12848">
    <property type="entry name" value="ABC_tran_Xtn"/>
    <property type="match status" value="1"/>
</dbReference>
<keyword evidence="16" id="KW-1185">Reference proteome</keyword>
<keyword evidence="9 12" id="KW-0234">DNA repair</keyword>
<evidence type="ECO:0000256" key="3">
    <source>
        <dbReference type="ARBA" id="ARBA00022737"/>
    </source>
</evidence>
<feature type="domain" description="ABC transporter" evidence="14">
    <location>
        <begin position="4"/>
        <end position="243"/>
    </location>
</feature>
<comment type="catalytic activity">
    <reaction evidence="10 12">
        <text>ATP + H2O = ADP + phosphate + H(+)</text>
        <dbReference type="Rhea" id="RHEA:13065"/>
        <dbReference type="ChEBI" id="CHEBI:15377"/>
        <dbReference type="ChEBI" id="CHEBI:15378"/>
        <dbReference type="ChEBI" id="CHEBI:30616"/>
        <dbReference type="ChEBI" id="CHEBI:43474"/>
        <dbReference type="ChEBI" id="CHEBI:456216"/>
    </reaction>
</comment>
<keyword evidence="8 12" id="KW-0238">DNA-binding</keyword>
<dbReference type="FunFam" id="3.40.50.300:FF:000011">
    <property type="entry name" value="Putative ABC transporter ATP-binding component"/>
    <property type="match status" value="1"/>
</dbReference>
<dbReference type="InterPro" id="IPR017871">
    <property type="entry name" value="ABC_transporter-like_CS"/>
</dbReference>
<feature type="region of interest" description="Disordered" evidence="13">
    <location>
        <begin position="547"/>
        <end position="572"/>
    </location>
</feature>
<feature type="binding site" evidence="12">
    <location>
        <begin position="36"/>
        <end position="43"/>
    </location>
    <ligand>
        <name>ATP</name>
        <dbReference type="ChEBI" id="CHEBI:30616"/>
        <label>1</label>
    </ligand>
</feature>
<dbReference type="Proteomes" id="UP000301751">
    <property type="component" value="Unassembled WGS sequence"/>
</dbReference>
<dbReference type="PROSITE" id="PS00211">
    <property type="entry name" value="ABC_TRANSPORTER_1"/>
    <property type="match status" value="2"/>
</dbReference>
<dbReference type="GO" id="GO:0006281">
    <property type="term" value="P:DNA repair"/>
    <property type="evidence" value="ECO:0007669"/>
    <property type="project" value="UniProtKB-KW"/>
</dbReference>
<evidence type="ECO:0000256" key="13">
    <source>
        <dbReference type="SAM" id="MobiDB-lite"/>
    </source>
</evidence>
<dbReference type="GO" id="GO:0016887">
    <property type="term" value="F:ATP hydrolysis activity"/>
    <property type="evidence" value="ECO:0007669"/>
    <property type="project" value="UniProtKB-UniRule"/>
</dbReference>
<dbReference type="FunFam" id="3.40.50.300:FF:000309">
    <property type="entry name" value="ABC transporter ATP-binding protein"/>
    <property type="match status" value="1"/>
</dbReference>
<dbReference type="InterPro" id="IPR037118">
    <property type="entry name" value="Val-tRNA_synth_C_sf"/>
</dbReference>
<keyword evidence="3 12" id="KW-0677">Repeat</keyword>
<dbReference type="EMBL" id="BJCL01000015">
    <property type="protein sequence ID" value="GCL65262.1"/>
    <property type="molecule type" value="Genomic_DNA"/>
</dbReference>
<sequence length="638" mass="68781">MALLSLSNAHLAYGHVALLDATGLALEPGERLGLIGRNGAGKSSLLKVVAGLEKLDDGLLQMTQGLRICYVPQEPVFEAGHTVFEAVSEGVAEARAVRQAYEEHADGVDLDALQTRIEALDAWNWEQRVDTTLAQLHLDGSRQIAQLSGGMKKRVALAQALVAVPDVLLLDEPTNHLDLDSIDWLQGLLCSFRGAVMLITHDRAFLDGVATRIVELDRGILRSYPGNFSAYERMKEEQLAADALANARADKLLAQEEVWIRKGVEARRTRSVARIQRLEALRATRQARRDAVGQVRLEIASGTPSGKIVAELTDVGMVFPGAGPDGADKLIARDFTATILRGDKVGLVGPNGAGKTTLLKLILGELQPSSGKVRQGAQLQVAYFDQMRAGLDLDATLADTISPGSEWVEFNGQRKHVMSYLNDFLFSPERANSPVRTLSGGERNRVLLARLFALPANVLVLDEPTNDLDIDTLELLEELLSAYSGTVFLVSHDRRFLDNVVTSLVCWEGDLSPGRWREYEGGIADWQAQRARMLAAQAAQAAQASAPKAAAPAAAPGPAPAPAAARRKLSYKEQRERDELPARIAALEAEQAAISAKLADGTLFAKAPAEATALSQRHAAIDDELLAALERQEALGAA</sequence>
<accession>A0A480AYD0</accession>
<proteinExistence type="inferred from homology"/>
<comment type="subcellular location">
    <subcellularLocation>
        <location evidence="12">Cytoplasm</location>
    </subcellularLocation>
    <text evidence="12">Associates with ribosomes.</text>
</comment>
<dbReference type="SUPFAM" id="SSF52540">
    <property type="entry name" value="P-loop containing nucleoside triphosphate hydrolases"/>
    <property type="match status" value="2"/>
</dbReference>
<dbReference type="Pfam" id="PF16326">
    <property type="entry name" value="ABC_tran_CTD"/>
    <property type="match status" value="1"/>
</dbReference>
<dbReference type="GO" id="GO:0005737">
    <property type="term" value="C:cytoplasm"/>
    <property type="evidence" value="ECO:0007669"/>
    <property type="project" value="UniProtKB-SubCell"/>
</dbReference>
<dbReference type="InterPro" id="IPR003439">
    <property type="entry name" value="ABC_transporter-like_ATP-bd"/>
</dbReference>
<evidence type="ECO:0000256" key="1">
    <source>
        <dbReference type="ARBA" id="ARBA00022475"/>
    </source>
</evidence>
<dbReference type="InterPro" id="IPR027417">
    <property type="entry name" value="P-loop_NTPase"/>
</dbReference>
<comment type="similarity">
    <text evidence="11 12">Belongs to the ABC transporter superfamily. ABCF family. Uup subfamily.</text>
</comment>
<reference evidence="16" key="1">
    <citation type="submission" date="2019-03" db="EMBL/GenBank/DDBJ databases">
        <title>Aquabacterium pictum sp.nov., the first bacteriochlorophyll a-containing freshwater bacterium in the genus Aquabacterium of the class Betaproteobacteria.</title>
        <authorList>
            <person name="Hirose S."/>
            <person name="Tank M."/>
            <person name="Hara E."/>
            <person name="Tamaki H."/>
            <person name="Takaichi S."/>
            <person name="Haruta S."/>
            <person name="Hanada S."/>
        </authorList>
    </citation>
    <scope>NUCLEOTIDE SEQUENCE [LARGE SCALE GENOMIC DNA]</scope>
    <source>
        <strain evidence="16">W35</strain>
    </source>
</reference>
<dbReference type="PANTHER" id="PTHR42855:SF1">
    <property type="entry name" value="ABC TRANSPORTER DOMAIN-CONTAINING PROTEIN"/>
    <property type="match status" value="1"/>
</dbReference>
<gene>
    <name evidence="12" type="primary">uup</name>
    <name evidence="15" type="ORF">AQPW35_43430</name>
</gene>
<evidence type="ECO:0000256" key="4">
    <source>
        <dbReference type="ARBA" id="ARBA00022741"/>
    </source>
</evidence>
<evidence type="ECO:0000256" key="9">
    <source>
        <dbReference type="ARBA" id="ARBA00023204"/>
    </source>
</evidence>
<keyword evidence="1" id="KW-0472">Membrane</keyword>
<keyword evidence="1" id="KW-1003">Cell membrane</keyword>
<dbReference type="CDD" id="cd03221">
    <property type="entry name" value="ABCF_EF-3"/>
    <property type="match status" value="2"/>
</dbReference>
<comment type="function">
    <text evidence="12">Probably plays a role in ribosome assembly or function. May be involved in resolution of branched DNA intermediates that result from template switching in postreplication gaps. Binds DNA and has ATPase activity.</text>
</comment>
<protein>
    <recommendedName>
        <fullName evidence="12">ATP-binding protein Uup</fullName>
        <ecNumber evidence="12">3.6.1.-</ecNumber>
    </recommendedName>
</protein>
<feature type="binding site" evidence="12">
    <location>
        <begin position="349"/>
        <end position="356"/>
    </location>
    <ligand>
        <name>ATP</name>
        <dbReference type="ChEBI" id="CHEBI:30616"/>
        <label>2</label>
    </ligand>
</feature>
<keyword evidence="7 12" id="KW-0067">ATP-binding</keyword>
<evidence type="ECO:0000256" key="2">
    <source>
        <dbReference type="ARBA" id="ARBA00022490"/>
    </source>
</evidence>
<evidence type="ECO:0000313" key="15">
    <source>
        <dbReference type="EMBL" id="GCL65262.1"/>
    </source>
</evidence>
<evidence type="ECO:0000256" key="8">
    <source>
        <dbReference type="ARBA" id="ARBA00023125"/>
    </source>
</evidence>
<dbReference type="GO" id="GO:0043022">
    <property type="term" value="F:ribosome binding"/>
    <property type="evidence" value="ECO:0007669"/>
    <property type="project" value="UniProtKB-UniRule"/>
</dbReference>
<dbReference type="AlphaFoldDB" id="A0A480AYD0"/>
<evidence type="ECO:0000256" key="11">
    <source>
        <dbReference type="ARBA" id="ARBA00061478"/>
    </source>
</evidence>
<evidence type="ECO:0000259" key="14">
    <source>
        <dbReference type="PROSITE" id="PS50893"/>
    </source>
</evidence>
<evidence type="ECO:0000256" key="5">
    <source>
        <dbReference type="ARBA" id="ARBA00022763"/>
    </source>
</evidence>
<dbReference type="InterPro" id="IPR043686">
    <property type="entry name" value="Uup"/>
</dbReference>
<dbReference type="PANTHER" id="PTHR42855">
    <property type="entry name" value="ABC TRANSPORTER ATP-BINDING SUBUNIT"/>
    <property type="match status" value="1"/>
</dbReference>
<dbReference type="PROSITE" id="PS50893">
    <property type="entry name" value="ABC_TRANSPORTER_2"/>
    <property type="match status" value="2"/>
</dbReference>
<name>A0A480AYD0_9BURK</name>
<dbReference type="Gene3D" id="3.40.50.300">
    <property type="entry name" value="P-loop containing nucleotide triphosphate hydrolases"/>
    <property type="match status" value="2"/>
</dbReference>
<keyword evidence="4 12" id="KW-0547">Nucleotide-binding</keyword>
<evidence type="ECO:0000256" key="10">
    <source>
        <dbReference type="ARBA" id="ARBA00049360"/>
    </source>
</evidence>